<dbReference type="SUPFAM" id="SSF160544">
    <property type="entry name" value="EscU C-terminal domain-like"/>
    <property type="match status" value="1"/>
</dbReference>
<dbReference type="KEGG" id="caml:H6X83_08450"/>
<reference evidence="14 15" key="1">
    <citation type="submission" date="2020-08" db="EMBL/GenBank/DDBJ databases">
        <authorList>
            <person name="Ren C."/>
            <person name="Gu Y."/>
            <person name="Xu Y."/>
        </authorList>
    </citation>
    <scope>NUCLEOTIDE SEQUENCE [LARGE SCALE GENOMIC DNA]</scope>
    <source>
        <strain evidence="14 15">LBM18003</strain>
    </source>
</reference>
<keyword evidence="10 12" id="KW-0472">Membrane</keyword>
<keyword evidence="4 12" id="KW-0813">Transport</keyword>
<evidence type="ECO:0000256" key="3">
    <source>
        <dbReference type="ARBA" id="ARBA00021622"/>
    </source>
</evidence>
<dbReference type="EMBL" id="CP060696">
    <property type="protein sequence ID" value="QNO16994.1"/>
    <property type="molecule type" value="Genomic_DNA"/>
</dbReference>
<dbReference type="AlphaFoldDB" id="A0A7G9WE82"/>
<dbReference type="InterPro" id="IPR006135">
    <property type="entry name" value="T3SS_substrate_exporter"/>
</dbReference>
<comment type="function">
    <text evidence="12">Required for formation of the rod structure in the basal body of the flagellar apparatus. Together with FliI and FliH, may constitute the export apparatus of flagellin.</text>
</comment>
<comment type="similarity">
    <text evidence="2 12">Belongs to the type III secretion exporter family.</text>
</comment>
<evidence type="ECO:0000256" key="2">
    <source>
        <dbReference type="ARBA" id="ARBA00010690"/>
    </source>
</evidence>
<evidence type="ECO:0000256" key="6">
    <source>
        <dbReference type="ARBA" id="ARBA00022692"/>
    </source>
</evidence>
<keyword evidence="7 12" id="KW-1005">Bacterial flagellum biogenesis</keyword>
<dbReference type="PANTHER" id="PTHR30531:SF12">
    <property type="entry name" value="FLAGELLAR BIOSYNTHETIC PROTEIN FLHB"/>
    <property type="match status" value="1"/>
</dbReference>
<dbReference type="InterPro" id="IPR029025">
    <property type="entry name" value="T3SS_substrate_exporter_C"/>
</dbReference>
<feature type="transmembrane region" description="Helical" evidence="12">
    <location>
        <begin position="82"/>
        <end position="110"/>
    </location>
</feature>
<dbReference type="NCBIfam" id="TIGR00328">
    <property type="entry name" value="flhB"/>
    <property type="match status" value="1"/>
</dbReference>
<dbReference type="GO" id="GO:0005886">
    <property type="term" value="C:plasma membrane"/>
    <property type="evidence" value="ECO:0007669"/>
    <property type="project" value="UniProtKB-SubCell"/>
</dbReference>
<evidence type="ECO:0000256" key="10">
    <source>
        <dbReference type="ARBA" id="ARBA00023136"/>
    </source>
</evidence>
<evidence type="ECO:0000256" key="9">
    <source>
        <dbReference type="ARBA" id="ARBA00022989"/>
    </source>
</evidence>
<keyword evidence="11 12" id="KW-1006">Bacterial flagellum protein export</keyword>
<proteinExistence type="inferred from homology"/>
<gene>
    <name evidence="12 14" type="primary">flhB</name>
    <name evidence="14" type="ORF">H6X83_08450</name>
</gene>
<sequence length="358" mass="39987">MAQNSSGEKTEQATPKRKTDERKKGNVFLSQEAVTVATMLASFAILKALGSTMLGQLQYSLRDFINLGATMETVSTDDVSQLFIKGCITFAIGALPVALICSAAAVALTLAQTKFLFSAKGFAFKANRMNPLNGIKNLFSMRGVMELIKSILKILLLGIIVWNVLNGWILQLPRMMDMQVGQAFANICDTVFNMAIQVSVVFVALAAFDYFFQWWDYNKKLRMTKQEVKEEYKETEGDPQIKGQIKDRQQAMSRRRMMQNVPNADVVIRNPTHVAVAIQYDSKKSRAPVVVAKGLDSLALRIVAVAEENGVYITENVPLARGLYAAVDLDQEIPEKYYKTVAEVLAFVYKLKKKDKNR</sequence>
<dbReference type="GO" id="GO:0009306">
    <property type="term" value="P:protein secretion"/>
    <property type="evidence" value="ECO:0007669"/>
    <property type="project" value="InterPro"/>
</dbReference>
<comment type="subcellular location">
    <subcellularLocation>
        <location evidence="1">Cell membrane</location>
        <topology evidence="1">Multi-pass membrane protein</topology>
    </subcellularLocation>
</comment>
<evidence type="ECO:0000256" key="7">
    <source>
        <dbReference type="ARBA" id="ARBA00022795"/>
    </source>
</evidence>
<keyword evidence="6 12" id="KW-0812">Transmembrane</keyword>
<evidence type="ECO:0000256" key="4">
    <source>
        <dbReference type="ARBA" id="ARBA00022448"/>
    </source>
</evidence>
<dbReference type="PANTHER" id="PTHR30531">
    <property type="entry name" value="FLAGELLAR BIOSYNTHETIC PROTEIN FLHB"/>
    <property type="match status" value="1"/>
</dbReference>
<dbReference type="Gene3D" id="3.40.1690.10">
    <property type="entry name" value="secretion proteins EscU"/>
    <property type="match status" value="1"/>
</dbReference>
<dbReference type="GO" id="GO:0044780">
    <property type="term" value="P:bacterial-type flagellum assembly"/>
    <property type="evidence" value="ECO:0007669"/>
    <property type="project" value="InterPro"/>
</dbReference>
<dbReference type="Proteomes" id="UP000516046">
    <property type="component" value="Chromosome"/>
</dbReference>
<feature type="transmembrane region" description="Helical" evidence="12">
    <location>
        <begin position="151"/>
        <end position="170"/>
    </location>
</feature>
<evidence type="ECO:0000256" key="12">
    <source>
        <dbReference type="RuleBase" id="RU364091"/>
    </source>
</evidence>
<dbReference type="FunFam" id="3.40.1690.10:FF:000001">
    <property type="entry name" value="Flagellar biosynthetic protein FlhB"/>
    <property type="match status" value="1"/>
</dbReference>
<dbReference type="Gene3D" id="6.10.250.2080">
    <property type="match status" value="1"/>
</dbReference>
<keyword evidence="5 12" id="KW-1003">Cell membrane</keyword>
<protein>
    <recommendedName>
        <fullName evidence="3 12">Flagellar biosynthetic protein FlhB</fullName>
    </recommendedName>
</protein>
<evidence type="ECO:0000313" key="15">
    <source>
        <dbReference type="Proteomes" id="UP000516046"/>
    </source>
</evidence>
<keyword evidence="15" id="KW-1185">Reference proteome</keyword>
<evidence type="ECO:0000256" key="1">
    <source>
        <dbReference type="ARBA" id="ARBA00004651"/>
    </source>
</evidence>
<dbReference type="InterPro" id="IPR006136">
    <property type="entry name" value="FlhB"/>
</dbReference>
<evidence type="ECO:0000256" key="11">
    <source>
        <dbReference type="ARBA" id="ARBA00023225"/>
    </source>
</evidence>
<dbReference type="PRINTS" id="PR00950">
    <property type="entry name" value="TYPE3IMSPROT"/>
</dbReference>
<dbReference type="Pfam" id="PF01312">
    <property type="entry name" value="Bac_export_2"/>
    <property type="match status" value="1"/>
</dbReference>
<evidence type="ECO:0000313" key="14">
    <source>
        <dbReference type="EMBL" id="QNO16994.1"/>
    </source>
</evidence>
<organism evidence="14 15">
    <name type="scientific">Caproicibacterium amylolyticum</name>
    <dbReference type="NCBI Taxonomy" id="2766537"/>
    <lineage>
        <taxon>Bacteria</taxon>
        <taxon>Bacillati</taxon>
        <taxon>Bacillota</taxon>
        <taxon>Clostridia</taxon>
        <taxon>Eubacteriales</taxon>
        <taxon>Oscillospiraceae</taxon>
        <taxon>Caproicibacterium</taxon>
    </lineage>
</organism>
<accession>A0A7G9WE82</accession>
<evidence type="ECO:0000256" key="5">
    <source>
        <dbReference type="ARBA" id="ARBA00022475"/>
    </source>
</evidence>
<evidence type="ECO:0000256" key="13">
    <source>
        <dbReference type="SAM" id="MobiDB-lite"/>
    </source>
</evidence>
<feature type="transmembrane region" description="Helical" evidence="12">
    <location>
        <begin position="26"/>
        <end position="46"/>
    </location>
</feature>
<keyword evidence="14" id="KW-0969">Cilium</keyword>
<keyword evidence="14" id="KW-0282">Flagellum</keyword>
<keyword evidence="14" id="KW-0966">Cell projection</keyword>
<keyword evidence="8 12" id="KW-0653">Protein transport</keyword>
<feature type="transmembrane region" description="Helical" evidence="12">
    <location>
        <begin position="190"/>
        <end position="212"/>
    </location>
</feature>
<name>A0A7G9WE82_9FIRM</name>
<evidence type="ECO:0000256" key="8">
    <source>
        <dbReference type="ARBA" id="ARBA00022927"/>
    </source>
</evidence>
<dbReference type="RefSeq" id="WP_212506061.1">
    <property type="nucleotide sequence ID" value="NZ_CP060696.1"/>
</dbReference>
<feature type="region of interest" description="Disordered" evidence="13">
    <location>
        <begin position="1"/>
        <end position="22"/>
    </location>
</feature>
<keyword evidence="9 12" id="KW-1133">Transmembrane helix</keyword>